<dbReference type="SUPFAM" id="SSF49452">
    <property type="entry name" value="Starch-binding domain-like"/>
    <property type="match status" value="1"/>
</dbReference>
<dbReference type="InterPro" id="IPR023214">
    <property type="entry name" value="HAD_sf"/>
</dbReference>
<dbReference type="AlphaFoldDB" id="I7J921"/>
<dbReference type="Gene3D" id="3.40.50.2000">
    <property type="entry name" value="Glycogen Phosphorylase B"/>
    <property type="match status" value="2"/>
</dbReference>
<dbReference type="GO" id="GO:0003825">
    <property type="term" value="F:alpha,alpha-trehalose-phosphate synthase (UDP-forming) activity"/>
    <property type="evidence" value="ECO:0007669"/>
    <property type="project" value="UniProtKB-EC"/>
</dbReference>
<dbReference type="PANTHER" id="PTHR10788">
    <property type="entry name" value="TREHALOSE-6-PHOSPHATE SYNTHASE"/>
    <property type="match status" value="1"/>
</dbReference>
<dbReference type="Pfam" id="PF02358">
    <property type="entry name" value="Trehalose_PPase"/>
    <property type="match status" value="1"/>
</dbReference>
<keyword evidence="3" id="KW-0808">Transferase</keyword>
<dbReference type="OrthoDB" id="755951at2759"/>
<dbReference type="PANTHER" id="PTHR10788:SF94">
    <property type="entry name" value="ALPHA,ALPHA-TREHALOSE-PHOSPHATE SYNTHASE [UDP-FORMING] 5"/>
    <property type="match status" value="1"/>
</dbReference>
<dbReference type="SUPFAM" id="SSF56784">
    <property type="entry name" value="HAD-like"/>
    <property type="match status" value="1"/>
</dbReference>
<feature type="domain" description="CBM20" evidence="2">
    <location>
        <begin position="1"/>
        <end position="110"/>
    </location>
</feature>
<sequence length="1012" mass="115349">MITLVTFHAKAAVPEGKSLAIIGDSMALGNNDPQKAYELQPIGTNNIWVSKTPAPLPLRIPVNYKYIVLNGNSYDSETETTCIVAKKETYTVIPNGYEMLVEDDEGEFRNLSTHSTNKSKSDTTISHLEQKRREILDSLNNEKMSHDSTVYFISSRLPVQLIKVLPEGKMVLRERNTPLTTCLWQLRKKLSFPMKYIGFTEVEESHDPNGNLSKLTPFSEGNCIPLEIPEETLSKSDTFNKNFMWTLFYNIGVWDINVQNPFDWELWQAYLEVNKIYARMLVRKLVTGDMIWVHDYKLLMVPHFVTRLRCRANIGIFVHAIFPTFELFKCLAVREELLRSMLCADIIGFHYFESAKHFLTSCRHLLGLDYQFSLYGLATIDYAGRQVIVHMSHPCINSESVLEILRSIDQPNAAVPGCDGENSISELKNYEAKKAKFIHTFCEQFLKDYPQITAESKCLTESFIISSVDREIKLSGILLKMKAFRQFLHNYEYARGKVLLIQHVCFHDTLFGGNVVMLENIQQLATKINNEFQTKESPFHVIVKVGHLSYEDKYSLFKVSDCLMDTCIRGGINLSAFEYIVCRRGKSASAIISEFTGFSHSLETIVRINPWHMEDITRAIDMVMTMPKHTSLSKCDRDFVYINKHDAKSWAESFVREMHWARKKSNHLYLTYGFGKSYKMYTMPSKMIEIHDVMEYYKLSERRLIIVPLETWEDLESKESVVSILGSVAQNTSTQVILLANNYDITIDKDVKGDNPIAVLTNETLLGVISNDGLYYKLPILTGKRWASLIDDVTSDWKGPTFQVMNKYVSRTPGSYIEEKESSLTFHYEKADPDFGIIQAKELAVLLSDLLENLPVQVNRNKGHIQVRLGGVDKGAAVIKIINHYSELFGPFDYILAFGNDAGDETVFDALFKWDSIRHSDGGNDISRSGESHGNNLICQDFELGKNYDSDIGFDRGTHNTTYKNVDFGYTRIVTCKIGKSPSKAKYYIYSEADVVTLLASIADFDGGDFEL</sequence>
<evidence type="ECO:0000259" key="2">
    <source>
        <dbReference type="PROSITE" id="PS51166"/>
    </source>
</evidence>
<protein>
    <submittedName>
        <fullName evidence="3">Probable alphaalpha-trehalose-phosphate synthase [UDP-forming] 9</fullName>
        <ecNumber evidence="3">2.4.1.15</ecNumber>
    </submittedName>
</protein>
<comment type="similarity">
    <text evidence="1">In the N-terminal section; belongs to the glycosyltransferase 20 family.</text>
</comment>
<dbReference type="GO" id="GO:0004805">
    <property type="term" value="F:trehalose-phosphatase activity"/>
    <property type="evidence" value="ECO:0007669"/>
    <property type="project" value="TreeGrafter"/>
</dbReference>
<dbReference type="EMBL" id="FO082871">
    <property type="protein sequence ID" value="CCF73134.1"/>
    <property type="molecule type" value="Genomic_DNA"/>
</dbReference>
<dbReference type="VEuPathDB" id="PiroplasmaDB:BMR1_01G03385"/>
<evidence type="ECO:0000256" key="1">
    <source>
        <dbReference type="ARBA" id="ARBA00005409"/>
    </source>
</evidence>
<keyword evidence="4" id="KW-1185">Reference proteome</keyword>
<dbReference type="EC" id="2.4.1.15" evidence="3"/>
<dbReference type="Gene3D" id="3.40.50.1000">
    <property type="entry name" value="HAD superfamily/HAD-like"/>
    <property type="match status" value="1"/>
</dbReference>
<dbReference type="InterPro" id="IPR036412">
    <property type="entry name" value="HAD-like_sf"/>
</dbReference>
<dbReference type="KEGG" id="bmic:BMR1_01G03385"/>
<organism evidence="3 4">
    <name type="scientific">Babesia microti (strain RI)</name>
    <dbReference type="NCBI Taxonomy" id="1133968"/>
    <lineage>
        <taxon>Eukaryota</taxon>
        <taxon>Sar</taxon>
        <taxon>Alveolata</taxon>
        <taxon>Apicomplexa</taxon>
        <taxon>Aconoidasida</taxon>
        <taxon>Piroplasmida</taxon>
        <taxon>Babesiidae</taxon>
        <taxon>Babesia</taxon>
    </lineage>
</organism>
<dbReference type="InterPro" id="IPR013784">
    <property type="entry name" value="Carb-bd-like_fold"/>
</dbReference>
<reference evidence="3 4" key="2">
    <citation type="journal article" date="2013" name="PLoS ONE">
        <title>Whole genome mapping and re-organization of the nuclear and mitochondrial genomes of Babesia microti isolates.</title>
        <authorList>
            <person name="Cornillot E."/>
            <person name="Dassouli A."/>
            <person name="Garg A."/>
            <person name="Pachikara N."/>
            <person name="Randazzo S."/>
            <person name="Depoix D."/>
            <person name="Carcy B."/>
            <person name="Delbecq S."/>
            <person name="Frutos R."/>
            <person name="Silva J.C."/>
            <person name="Sutton R."/>
            <person name="Krause P.J."/>
            <person name="Mamoun C.B."/>
        </authorList>
    </citation>
    <scope>NUCLEOTIDE SEQUENCE [LARGE SCALE GENOMIC DNA]</scope>
    <source>
        <strain evidence="3 4">RI</strain>
    </source>
</reference>
<dbReference type="OMA" id="TSWDKRR"/>
<reference evidence="3 4" key="3">
    <citation type="journal article" date="2016" name="Sci. Rep.">
        <title>Genome-wide diversity and gene expression profiling of Babesia microti isolates identify polymorphic genes that mediate host-pathogen interactions.</title>
        <authorList>
            <person name="Silva J.C."/>
            <person name="Cornillot E."/>
            <person name="McCracken C."/>
            <person name="Usmani-Brown S."/>
            <person name="Dwivedi A."/>
            <person name="Ifeonu O.O."/>
            <person name="Crabtree J."/>
            <person name="Gotia H.T."/>
            <person name="Virji A.Z."/>
            <person name="Reynes C."/>
            <person name="Colinge J."/>
            <person name="Kumar V."/>
            <person name="Lawres L."/>
            <person name="Pazzi J.E."/>
            <person name="Pablo J.V."/>
            <person name="Hung C."/>
            <person name="Brancato J."/>
            <person name="Kumari P."/>
            <person name="Orvis J."/>
            <person name="Tretina K."/>
            <person name="Chibucos M."/>
            <person name="Ott S."/>
            <person name="Sadzewicz L."/>
            <person name="Sengamalay N."/>
            <person name="Shetty A.C."/>
            <person name="Su Q."/>
            <person name="Tallon L."/>
            <person name="Fraser C.M."/>
            <person name="Frutos R."/>
            <person name="Molina D.M."/>
            <person name="Krause P.J."/>
            <person name="Ben Mamoun C."/>
        </authorList>
    </citation>
    <scope>NUCLEOTIDE SEQUENCE [LARGE SCALE GENOMIC DNA]</scope>
    <source>
        <strain evidence="3 4">RI</strain>
    </source>
</reference>
<dbReference type="Pfam" id="PF00982">
    <property type="entry name" value="Glyco_transf_20"/>
    <property type="match status" value="2"/>
</dbReference>
<dbReference type="GO" id="GO:2001070">
    <property type="term" value="F:starch binding"/>
    <property type="evidence" value="ECO:0007669"/>
    <property type="project" value="InterPro"/>
</dbReference>
<dbReference type="PROSITE" id="PS51166">
    <property type="entry name" value="CBM20"/>
    <property type="match status" value="1"/>
</dbReference>
<dbReference type="CDD" id="cd03788">
    <property type="entry name" value="GT20_TPS"/>
    <property type="match status" value="1"/>
</dbReference>
<dbReference type="InterPro" id="IPR013783">
    <property type="entry name" value="Ig-like_fold"/>
</dbReference>
<gene>
    <name evidence="3" type="ORF">BMR1_01G03385</name>
</gene>
<dbReference type="SUPFAM" id="SSF53756">
    <property type="entry name" value="UDP-Glycosyltransferase/glycogen phosphorylase"/>
    <property type="match status" value="1"/>
</dbReference>
<dbReference type="InterPro" id="IPR001830">
    <property type="entry name" value="Glyco_trans_20"/>
</dbReference>
<dbReference type="Gene3D" id="3.30.70.1020">
    <property type="entry name" value="Trehalose-6-phosphate phosphatase related protein, domain 2"/>
    <property type="match status" value="1"/>
</dbReference>
<dbReference type="GO" id="GO:0005829">
    <property type="term" value="C:cytosol"/>
    <property type="evidence" value="ECO:0007669"/>
    <property type="project" value="TreeGrafter"/>
</dbReference>
<dbReference type="GO" id="GO:0005992">
    <property type="term" value="P:trehalose biosynthetic process"/>
    <property type="evidence" value="ECO:0007669"/>
    <property type="project" value="InterPro"/>
</dbReference>
<dbReference type="Proteomes" id="UP000002899">
    <property type="component" value="Chromosome I"/>
</dbReference>
<evidence type="ECO:0000313" key="3">
    <source>
        <dbReference type="EMBL" id="CCF73134.1"/>
    </source>
</evidence>
<dbReference type="InterPro" id="IPR002044">
    <property type="entry name" value="CBM20"/>
</dbReference>
<keyword evidence="3" id="KW-0328">Glycosyltransferase</keyword>
<dbReference type="RefSeq" id="XP_012647743.1">
    <property type="nucleotide sequence ID" value="XM_012792289.1"/>
</dbReference>
<reference evidence="3 4" key="1">
    <citation type="journal article" date="2012" name="Nucleic Acids Res.">
        <title>Sequencing of the smallest Apicomplexan genome from the human pathogen Babesia microti.</title>
        <authorList>
            <person name="Cornillot E."/>
            <person name="Hadj-Kaddour K."/>
            <person name="Dassouli A."/>
            <person name="Noel B."/>
            <person name="Ranwez V."/>
            <person name="Vacherie B."/>
            <person name="Augagneur Y."/>
            <person name="Bres V."/>
            <person name="Duclos A."/>
            <person name="Randazzo S."/>
            <person name="Carcy B."/>
            <person name="Debierre-Grockiego F."/>
            <person name="Delbecq S."/>
            <person name="Moubri-Menage K."/>
            <person name="Shams-Eldin H."/>
            <person name="Usmani-Brown S."/>
            <person name="Bringaud F."/>
            <person name="Wincker P."/>
            <person name="Vivares C.P."/>
            <person name="Schwarz R.T."/>
            <person name="Schetters T.P."/>
            <person name="Krause P.J."/>
            <person name="Gorenflot A."/>
            <person name="Berry V."/>
            <person name="Barbe V."/>
            <person name="Ben Mamoun C."/>
        </authorList>
    </citation>
    <scope>NUCLEOTIDE SEQUENCE [LARGE SCALE GENOMIC DNA]</scope>
    <source>
        <strain evidence="3 4">RI</strain>
    </source>
</reference>
<dbReference type="Gene3D" id="2.60.40.10">
    <property type="entry name" value="Immunoglobulins"/>
    <property type="match status" value="1"/>
</dbReference>
<dbReference type="SMART" id="SM01065">
    <property type="entry name" value="CBM_2"/>
    <property type="match status" value="1"/>
</dbReference>
<dbReference type="Pfam" id="PF00686">
    <property type="entry name" value="CBM_20"/>
    <property type="match status" value="1"/>
</dbReference>
<accession>I7J921</accession>
<evidence type="ECO:0000313" key="4">
    <source>
        <dbReference type="Proteomes" id="UP000002899"/>
    </source>
</evidence>
<name>I7J921_BABMR</name>
<dbReference type="InterPro" id="IPR003337">
    <property type="entry name" value="Trehalose_PPase"/>
</dbReference>
<dbReference type="GeneID" id="24423756"/>
<proteinExistence type="inferred from homology"/>